<keyword evidence="3" id="KW-1185">Reference proteome</keyword>
<dbReference type="Proteomes" id="UP001147746">
    <property type="component" value="Unassembled WGS sequence"/>
</dbReference>
<sequence length="140" mass="16440">MPQSARWPKRRPKGDCCESARLLDEPYTSQSPKLDGAVGRYSRPESKATRRNIYSKPSSGPSHVTLRLPRREQYLDPKKAWWTQIPDLNSEYEEQKAREQERTRQDWLRRLRPRPRTDSPVEKSSSPRSRKENGFRSSAT</sequence>
<reference evidence="2" key="2">
    <citation type="journal article" date="2023" name="IMA Fungus">
        <title>Comparative genomic study of the Penicillium genus elucidates a diverse pangenome and 15 lateral gene transfer events.</title>
        <authorList>
            <person name="Petersen C."/>
            <person name="Sorensen T."/>
            <person name="Nielsen M.R."/>
            <person name="Sondergaard T.E."/>
            <person name="Sorensen J.L."/>
            <person name="Fitzpatrick D.A."/>
            <person name="Frisvad J.C."/>
            <person name="Nielsen K.L."/>
        </authorList>
    </citation>
    <scope>NUCLEOTIDE SEQUENCE</scope>
    <source>
        <strain evidence="2">IBT 21472</strain>
    </source>
</reference>
<accession>A0A9W9PYL1</accession>
<feature type="region of interest" description="Disordered" evidence="1">
    <location>
        <begin position="85"/>
        <end position="140"/>
    </location>
</feature>
<feature type="region of interest" description="Disordered" evidence="1">
    <location>
        <begin position="1"/>
        <end position="70"/>
    </location>
</feature>
<feature type="compositionally biased region" description="Basic and acidic residues" evidence="1">
    <location>
        <begin position="93"/>
        <end position="121"/>
    </location>
</feature>
<proteinExistence type="predicted"/>
<evidence type="ECO:0000256" key="1">
    <source>
        <dbReference type="SAM" id="MobiDB-lite"/>
    </source>
</evidence>
<organism evidence="2 3">
    <name type="scientific">Penicillium atrosanguineum</name>
    <dbReference type="NCBI Taxonomy" id="1132637"/>
    <lineage>
        <taxon>Eukaryota</taxon>
        <taxon>Fungi</taxon>
        <taxon>Dikarya</taxon>
        <taxon>Ascomycota</taxon>
        <taxon>Pezizomycotina</taxon>
        <taxon>Eurotiomycetes</taxon>
        <taxon>Eurotiomycetidae</taxon>
        <taxon>Eurotiales</taxon>
        <taxon>Aspergillaceae</taxon>
        <taxon>Penicillium</taxon>
    </lineage>
</organism>
<feature type="compositionally biased region" description="Basic and acidic residues" evidence="1">
    <location>
        <begin position="13"/>
        <end position="24"/>
    </location>
</feature>
<dbReference type="AlphaFoldDB" id="A0A9W9PYL1"/>
<evidence type="ECO:0000313" key="2">
    <source>
        <dbReference type="EMBL" id="KAJ5318574.1"/>
    </source>
</evidence>
<protein>
    <submittedName>
        <fullName evidence="2">Uncharacterized protein</fullName>
    </submittedName>
</protein>
<comment type="caution">
    <text evidence="2">The sequence shown here is derived from an EMBL/GenBank/DDBJ whole genome shotgun (WGS) entry which is preliminary data.</text>
</comment>
<gene>
    <name evidence="2" type="ORF">N7476_004994</name>
</gene>
<evidence type="ECO:0000313" key="3">
    <source>
        <dbReference type="Proteomes" id="UP001147746"/>
    </source>
</evidence>
<reference evidence="2" key="1">
    <citation type="submission" date="2022-12" db="EMBL/GenBank/DDBJ databases">
        <authorList>
            <person name="Petersen C."/>
        </authorList>
    </citation>
    <scope>NUCLEOTIDE SEQUENCE</scope>
    <source>
        <strain evidence="2">IBT 21472</strain>
    </source>
</reference>
<dbReference type="EMBL" id="JAPZBO010000004">
    <property type="protein sequence ID" value="KAJ5318574.1"/>
    <property type="molecule type" value="Genomic_DNA"/>
</dbReference>
<name>A0A9W9PYL1_9EURO</name>